<dbReference type="InterPro" id="IPR001279">
    <property type="entry name" value="Metallo-B-lactamas"/>
</dbReference>
<reference evidence="2" key="2">
    <citation type="submission" date="2020-09" db="EMBL/GenBank/DDBJ databases">
        <authorList>
            <person name="Sun Q."/>
            <person name="Kim S."/>
        </authorList>
    </citation>
    <scope>NUCLEOTIDE SEQUENCE</scope>
    <source>
        <strain evidence="2">KCTC 42651</strain>
    </source>
</reference>
<dbReference type="PANTHER" id="PTHR23131">
    <property type="entry name" value="ENDORIBONUCLEASE LACTB2"/>
    <property type="match status" value="1"/>
</dbReference>
<dbReference type="AlphaFoldDB" id="A0A918XQP2"/>
<dbReference type="InterPro" id="IPR036388">
    <property type="entry name" value="WH-like_DNA-bd_sf"/>
</dbReference>
<dbReference type="InterPro" id="IPR036866">
    <property type="entry name" value="RibonucZ/Hydroxyglut_hydro"/>
</dbReference>
<protein>
    <submittedName>
        <fullName evidence="2">MBL fold metallo-hydrolase</fullName>
    </submittedName>
</protein>
<dbReference type="Gene3D" id="3.60.15.10">
    <property type="entry name" value="Ribonuclease Z/Hydroxyacylglutathione hydrolase-like"/>
    <property type="match status" value="1"/>
</dbReference>
<dbReference type="Pfam" id="PF00753">
    <property type="entry name" value="Lactamase_B"/>
    <property type="match status" value="1"/>
</dbReference>
<organism evidence="2 3">
    <name type="scientific">Thalassobaculum fulvum</name>
    <dbReference type="NCBI Taxonomy" id="1633335"/>
    <lineage>
        <taxon>Bacteria</taxon>
        <taxon>Pseudomonadati</taxon>
        <taxon>Pseudomonadota</taxon>
        <taxon>Alphaproteobacteria</taxon>
        <taxon>Rhodospirillales</taxon>
        <taxon>Thalassobaculaceae</taxon>
        <taxon>Thalassobaculum</taxon>
    </lineage>
</organism>
<dbReference type="Gene3D" id="1.10.10.10">
    <property type="entry name" value="Winged helix-like DNA-binding domain superfamily/Winged helix DNA-binding domain"/>
    <property type="match status" value="1"/>
</dbReference>
<reference evidence="2" key="1">
    <citation type="journal article" date="2014" name="Int. J. Syst. Evol. Microbiol.">
        <title>Complete genome sequence of Corynebacterium casei LMG S-19264T (=DSM 44701T), isolated from a smear-ripened cheese.</title>
        <authorList>
            <consortium name="US DOE Joint Genome Institute (JGI-PGF)"/>
            <person name="Walter F."/>
            <person name="Albersmeier A."/>
            <person name="Kalinowski J."/>
            <person name="Ruckert C."/>
        </authorList>
    </citation>
    <scope>NUCLEOTIDE SEQUENCE</scope>
    <source>
        <strain evidence="2">KCTC 42651</strain>
    </source>
</reference>
<dbReference type="EMBL" id="BMZS01000003">
    <property type="protein sequence ID" value="GHD46991.1"/>
    <property type="molecule type" value="Genomic_DNA"/>
</dbReference>
<comment type="caution">
    <text evidence="2">The sequence shown here is derived from an EMBL/GenBank/DDBJ whole genome shotgun (WGS) entry which is preliminary data.</text>
</comment>
<dbReference type="Pfam" id="PF21221">
    <property type="entry name" value="B_lactamase-like_C"/>
    <property type="match status" value="1"/>
</dbReference>
<dbReference type="PANTHER" id="PTHR23131:SF4">
    <property type="entry name" value="METALLO-BETA-LACTAMASE SUPERFAMILY POTEIN"/>
    <property type="match status" value="1"/>
</dbReference>
<evidence type="ECO:0000259" key="1">
    <source>
        <dbReference type="SMART" id="SM00849"/>
    </source>
</evidence>
<evidence type="ECO:0000313" key="3">
    <source>
        <dbReference type="Proteomes" id="UP000630353"/>
    </source>
</evidence>
<gene>
    <name evidence="2" type="ORF">GCM10017083_16790</name>
</gene>
<dbReference type="Proteomes" id="UP000630353">
    <property type="component" value="Unassembled WGS sequence"/>
</dbReference>
<name>A0A918XQP2_9PROT</name>
<dbReference type="InterPro" id="IPR050662">
    <property type="entry name" value="Sec-metab_biosynth-thioest"/>
</dbReference>
<dbReference type="SUPFAM" id="SSF56281">
    <property type="entry name" value="Metallo-hydrolase/oxidoreductase"/>
    <property type="match status" value="1"/>
</dbReference>
<dbReference type="InterPro" id="IPR048933">
    <property type="entry name" value="B_lactamase-like_C"/>
</dbReference>
<evidence type="ECO:0000313" key="2">
    <source>
        <dbReference type="EMBL" id="GHD46991.1"/>
    </source>
</evidence>
<sequence length="342" mass="38494">MTKEIDYVLGDALPEPGTAIEVADGVRWVRMPLPFALNHVNLYLIDDGDGWVLVDCGLGDDTTRELWTRVLETQLDGRPITQVIVTHYHPDHMGNCSWMLEHSEAELWMTRSEWLSARAIRLDDTQELLDGIVAFYRKTGLSAADVADMRTLGNSYRRMVGPIPLTFHRLAPDTVLEIGGRRWTVVIGSGHSPEHACLYCPEAGLMIGGDFLLPRISPNISVWWNEPDGNPLQDYMRFLDSLDPIADDTLILPSHDRPYRGVKPRALDLSAHHDRRLDLTLQVCAVPSTAIDVMNAMFQRKMDAHQVRFAVGESLAHLNLLIDQGRMSRQLGEDGAWHYLAV</sequence>
<dbReference type="SMART" id="SM00849">
    <property type="entry name" value="Lactamase_B"/>
    <property type="match status" value="1"/>
</dbReference>
<feature type="domain" description="Metallo-beta-lactamase" evidence="1">
    <location>
        <begin position="39"/>
        <end position="255"/>
    </location>
</feature>
<proteinExistence type="predicted"/>
<dbReference type="RefSeq" id="WP_189988489.1">
    <property type="nucleotide sequence ID" value="NZ_BMZS01000003.1"/>
</dbReference>
<keyword evidence="3" id="KW-1185">Reference proteome</keyword>
<accession>A0A918XQP2</accession>